<proteinExistence type="predicted"/>
<dbReference type="SUPFAM" id="SSF46785">
    <property type="entry name" value="Winged helix' DNA-binding domain"/>
    <property type="match status" value="1"/>
</dbReference>
<dbReference type="Gene3D" id="1.10.10.10">
    <property type="entry name" value="Winged helix-like DNA-binding domain superfamily/Winged helix DNA-binding domain"/>
    <property type="match status" value="1"/>
</dbReference>
<dbReference type="RefSeq" id="WP_151999104.1">
    <property type="nucleotide sequence ID" value="NZ_CP136051.1"/>
</dbReference>
<protein>
    <submittedName>
        <fullName evidence="2">Helix-turn-helix transcriptional regulator</fullName>
    </submittedName>
</protein>
<gene>
    <name evidence="2" type="ORF">RT717_04140</name>
</gene>
<dbReference type="InterPro" id="IPR036388">
    <property type="entry name" value="WH-like_DNA-bd_sf"/>
</dbReference>
<evidence type="ECO:0000259" key="1">
    <source>
        <dbReference type="Pfam" id="PF03551"/>
    </source>
</evidence>
<keyword evidence="3" id="KW-1185">Reference proteome</keyword>
<dbReference type="Pfam" id="PF03551">
    <property type="entry name" value="PadR"/>
    <property type="match status" value="1"/>
</dbReference>
<dbReference type="EMBL" id="CP136051">
    <property type="protein sequence ID" value="WOK07815.1"/>
    <property type="molecule type" value="Genomic_DNA"/>
</dbReference>
<dbReference type="InterPro" id="IPR036390">
    <property type="entry name" value="WH_DNA-bd_sf"/>
</dbReference>
<feature type="domain" description="Transcription regulator PadR N-terminal" evidence="1">
    <location>
        <begin position="19"/>
        <end position="89"/>
    </location>
</feature>
<accession>A0ABZ0IS16</accession>
<evidence type="ECO:0000313" key="3">
    <source>
        <dbReference type="Proteomes" id="UP001302349"/>
    </source>
</evidence>
<reference evidence="2 3" key="1">
    <citation type="journal article" date="2023" name="Microbiol. Resour. Announc.">
        <title>Complete Genome Sequence of Imperialibacter roseus strain P4T.</title>
        <authorList>
            <person name="Tizabi D.R."/>
            <person name="Bachvaroff T."/>
            <person name="Hill R.T."/>
        </authorList>
    </citation>
    <scope>NUCLEOTIDE SEQUENCE [LARGE SCALE GENOMIC DNA]</scope>
    <source>
        <strain evidence="2 3">P4T</strain>
    </source>
</reference>
<evidence type="ECO:0000313" key="2">
    <source>
        <dbReference type="EMBL" id="WOK07815.1"/>
    </source>
</evidence>
<sequence length="110" mass="12221">MKGTHLGEFEELILLTVALLNEEAYGVAIQKEIRKKAGRSVAISAIHSALNRLDSKGFVESAFGEATPERGGKRKRIFKVTAFGIKSLEQAKELRESYWTEIPQLSIEGM</sequence>
<dbReference type="Proteomes" id="UP001302349">
    <property type="component" value="Chromosome"/>
</dbReference>
<name>A0ABZ0IS16_9BACT</name>
<organism evidence="2 3">
    <name type="scientific">Imperialibacter roseus</name>
    <dbReference type="NCBI Taxonomy" id="1324217"/>
    <lineage>
        <taxon>Bacteria</taxon>
        <taxon>Pseudomonadati</taxon>
        <taxon>Bacteroidota</taxon>
        <taxon>Cytophagia</taxon>
        <taxon>Cytophagales</taxon>
        <taxon>Flammeovirgaceae</taxon>
        <taxon>Imperialibacter</taxon>
    </lineage>
</organism>
<dbReference type="InterPro" id="IPR005149">
    <property type="entry name" value="Tscrpt_reg_PadR_N"/>
</dbReference>